<sequence>MAIIGIKSLLYGVDDLDTSTRYFEDFGLQLSERRTTFSRFRLEEGSEVVLRHISDPLIPESSLVDIGVREVVWGVDDEDDLAALLTDLKRDREVRIDEHGVAHFLGDCGLPFALALFRRRPIVTAPDPVNSPGRFNRLNQTRKWRLRAKPKNIQHVVFGINDHEAAFLFLRDRLRFRLSDVMRGCGIFARAEGNNEHHQIFLVEAKTTLEGLDGKNRFHHANFGVEDIDELMIGVNTMERRGWPKSSVGLGRHRLSSGLFCYMPCPAGGQAEYGTDFDALDDNWIPRIYEIKFSYSTWLTNMPAFMMDEPAWEWCYAPGYLPVSATIDVGELPKE</sequence>
<reference evidence="1 2" key="1">
    <citation type="submission" date="2018-08" db="EMBL/GenBank/DDBJ databases">
        <title>Recombination of ecologically and evolutionarily significant loci maintains genetic cohesion in the Pseudomonas syringae species complex.</title>
        <authorList>
            <person name="Dillon M."/>
            <person name="Thakur S."/>
            <person name="Almeida R.N.D."/>
            <person name="Weir B.S."/>
            <person name="Guttman D.S."/>
        </authorList>
    </citation>
    <scope>NUCLEOTIDE SEQUENCE [LARGE SCALE GENOMIC DNA]</scope>
    <source>
        <strain evidence="1 2">ICMP 8902</strain>
    </source>
</reference>
<name>A0A3M3YKZ8_9PSED</name>
<protein>
    <recommendedName>
        <fullName evidence="3">Glyoxalase</fullName>
    </recommendedName>
</protein>
<dbReference type="Proteomes" id="UP000279372">
    <property type="component" value="Unassembled WGS sequence"/>
</dbReference>
<comment type="caution">
    <text evidence="1">The sequence shown here is derived from an EMBL/GenBank/DDBJ whole genome shotgun (WGS) entry which is preliminary data.</text>
</comment>
<dbReference type="InterPro" id="IPR029068">
    <property type="entry name" value="Glyas_Bleomycin-R_OHBP_Dase"/>
</dbReference>
<proteinExistence type="predicted"/>
<dbReference type="Gene3D" id="3.10.180.10">
    <property type="entry name" value="2,3-Dihydroxybiphenyl 1,2-Dioxygenase, domain 1"/>
    <property type="match status" value="2"/>
</dbReference>
<evidence type="ECO:0000313" key="2">
    <source>
        <dbReference type="Proteomes" id="UP000279372"/>
    </source>
</evidence>
<dbReference type="SUPFAM" id="SSF54593">
    <property type="entry name" value="Glyoxalase/Bleomycin resistance protein/Dihydroxybiphenyl dioxygenase"/>
    <property type="match status" value="1"/>
</dbReference>
<dbReference type="RefSeq" id="WP_122223570.1">
    <property type="nucleotide sequence ID" value="NZ_RBQB01000290.1"/>
</dbReference>
<dbReference type="EMBL" id="RBQB01000290">
    <property type="protein sequence ID" value="RMO82906.1"/>
    <property type="molecule type" value="Genomic_DNA"/>
</dbReference>
<organism evidence="1 2">
    <name type="scientific">Pseudomonas syringae pv. philadelphi</name>
    <dbReference type="NCBI Taxonomy" id="251706"/>
    <lineage>
        <taxon>Bacteria</taxon>
        <taxon>Pseudomonadati</taxon>
        <taxon>Pseudomonadota</taxon>
        <taxon>Gammaproteobacteria</taxon>
        <taxon>Pseudomonadales</taxon>
        <taxon>Pseudomonadaceae</taxon>
        <taxon>Pseudomonas</taxon>
    </lineage>
</organism>
<dbReference type="AlphaFoldDB" id="A0A3M3YKZ8"/>
<evidence type="ECO:0000313" key="1">
    <source>
        <dbReference type="EMBL" id="RMO82906.1"/>
    </source>
</evidence>
<gene>
    <name evidence="1" type="ORF">ALQ33_01562</name>
</gene>
<accession>A0A3M3YKZ8</accession>
<evidence type="ECO:0008006" key="3">
    <source>
        <dbReference type="Google" id="ProtNLM"/>
    </source>
</evidence>